<comment type="caution">
    <text evidence="2">The sequence shown here is derived from an EMBL/GenBank/DDBJ whole genome shotgun (WGS) entry which is preliminary data.</text>
</comment>
<name>A0ABS2NIH0_9BACI</name>
<evidence type="ECO:0000259" key="1">
    <source>
        <dbReference type="Pfam" id="PF22016"/>
    </source>
</evidence>
<reference evidence="2 3" key="1">
    <citation type="submission" date="2021-01" db="EMBL/GenBank/DDBJ databases">
        <title>Genomic Encyclopedia of Type Strains, Phase IV (KMG-IV): sequencing the most valuable type-strain genomes for metagenomic binning, comparative biology and taxonomic classification.</title>
        <authorList>
            <person name="Goeker M."/>
        </authorList>
    </citation>
    <scope>NUCLEOTIDE SEQUENCE [LARGE SCALE GENOMIC DNA]</scope>
    <source>
        <strain evidence="2 3">DSM 24834</strain>
    </source>
</reference>
<dbReference type="InterPro" id="IPR053864">
    <property type="entry name" value="DUF6933"/>
</dbReference>
<accession>A0ABS2NIH0</accession>
<feature type="domain" description="DUF6933" evidence="1">
    <location>
        <begin position="4"/>
        <end position="56"/>
    </location>
</feature>
<dbReference type="Pfam" id="PF22016">
    <property type="entry name" value="DUF6933"/>
    <property type="match status" value="1"/>
</dbReference>
<keyword evidence="3" id="KW-1185">Reference proteome</keyword>
<dbReference type="EMBL" id="JAFBDZ010000005">
    <property type="protein sequence ID" value="MBM7587664.1"/>
    <property type="molecule type" value="Genomic_DNA"/>
</dbReference>
<evidence type="ECO:0000313" key="2">
    <source>
        <dbReference type="EMBL" id="MBM7587664.1"/>
    </source>
</evidence>
<sequence length="59" mass="6957">MFYIGPTQKLKKEMGIELEEAPKELEKSLNTWHMNMFKVGRYKCVVVMNDLTLYNLESS</sequence>
<dbReference type="RefSeq" id="WP_205174837.1">
    <property type="nucleotide sequence ID" value="NZ_JAFBDZ010000005.1"/>
</dbReference>
<proteinExistence type="predicted"/>
<gene>
    <name evidence="2" type="ORF">JOC86_004238</name>
</gene>
<dbReference type="Proteomes" id="UP001646157">
    <property type="component" value="Unassembled WGS sequence"/>
</dbReference>
<organism evidence="2 3">
    <name type="scientific">Rossellomorea pakistanensis</name>
    <dbReference type="NCBI Taxonomy" id="992288"/>
    <lineage>
        <taxon>Bacteria</taxon>
        <taxon>Bacillati</taxon>
        <taxon>Bacillota</taxon>
        <taxon>Bacilli</taxon>
        <taxon>Bacillales</taxon>
        <taxon>Bacillaceae</taxon>
        <taxon>Rossellomorea</taxon>
    </lineage>
</organism>
<protein>
    <recommendedName>
        <fullName evidence="1">DUF6933 domain-containing protein</fullName>
    </recommendedName>
</protein>
<evidence type="ECO:0000313" key="3">
    <source>
        <dbReference type="Proteomes" id="UP001646157"/>
    </source>
</evidence>